<dbReference type="InterPro" id="IPR007504">
    <property type="entry name" value="H/ACA_rnp_Gar1/Naf1"/>
</dbReference>
<dbReference type="AlphaFoldDB" id="A0A8H3IWC7"/>
<comment type="similarity">
    <text evidence="7 8">Belongs to the GAR1 family.</text>
</comment>
<evidence type="ECO:0000256" key="7">
    <source>
        <dbReference type="ARBA" id="ARBA00038293"/>
    </source>
</evidence>
<protein>
    <recommendedName>
        <fullName evidence="8">H/ACA ribonucleoprotein complex subunit</fullName>
    </recommendedName>
</protein>
<organism evidence="10 11">
    <name type="scientific">Alectoria fallacina</name>
    <dbReference type="NCBI Taxonomy" id="1903189"/>
    <lineage>
        <taxon>Eukaryota</taxon>
        <taxon>Fungi</taxon>
        <taxon>Dikarya</taxon>
        <taxon>Ascomycota</taxon>
        <taxon>Pezizomycotina</taxon>
        <taxon>Lecanoromycetes</taxon>
        <taxon>OSLEUM clade</taxon>
        <taxon>Lecanoromycetidae</taxon>
        <taxon>Lecanorales</taxon>
        <taxon>Lecanorineae</taxon>
        <taxon>Parmeliaceae</taxon>
        <taxon>Alectoria</taxon>
    </lineage>
</organism>
<evidence type="ECO:0000256" key="2">
    <source>
        <dbReference type="ARBA" id="ARBA00022517"/>
    </source>
</evidence>
<accession>A0A8H3IWC7</accession>
<comment type="function">
    <text evidence="8">Required for ribosome biogenesis. Part of a complex which catalyzes pseudouridylation of rRNA. This involves the isomerization of uridine such that the ribose is subsequently attached to C5, instead of the normal N1. Pseudouridine ("psi") residues may serve to stabilize the conformation of rRNAs.</text>
</comment>
<evidence type="ECO:0000256" key="1">
    <source>
        <dbReference type="ARBA" id="ARBA00004604"/>
    </source>
</evidence>
<dbReference type="OrthoDB" id="2187159at2759"/>
<dbReference type="Proteomes" id="UP000664203">
    <property type="component" value="Unassembled WGS sequence"/>
</dbReference>
<dbReference type="EMBL" id="CAJPDR010000405">
    <property type="protein sequence ID" value="CAF9935363.1"/>
    <property type="molecule type" value="Genomic_DNA"/>
</dbReference>
<keyword evidence="6 8" id="KW-0687">Ribonucleoprotein</keyword>
<keyword evidence="2 8" id="KW-0690">Ribosome biogenesis</keyword>
<dbReference type="Pfam" id="PF04410">
    <property type="entry name" value="Gar1"/>
    <property type="match status" value="1"/>
</dbReference>
<dbReference type="PANTHER" id="PTHR23237:SF6">
    <property type="entry name" value="H_ACA RIBONUCLEOPROTEIN COMPLEX SUBUNIT 1"/>
    <property type="match status" value="1"/>
</dbReference>
<dbReference type="GO" id="GO:0031429">
    <property type="term" value="C:box H/ACA snoRNP complex"/>
    <property type="evidence" value="ECO:0007669"/>
    <property type="project" value="TreeGrafter"/>
</dbReference>
<comment type="caution">
    <text evidence="10">The sequence shown here is derived from an EMBL/GenBank/DDBJ whole genome shotgun (WGS) entry which is preliminary data.</text>
</comment>
<keyword evidence="4 8" id="KW-0694">RNA-binding</keyword>
<evidence type="ECO:0000313" key="10">
    <source>
        <dbReference type="EMBL" id="CAF9935363.1"/>
    </source>
</evidence>
<gene>
    <name evidence="10" type="primary">GAR1</name>
    <name evidence="10" type="ORF">ALECFALPRED_006369</name>
</gene>
<evidence type="ECO:0000256" key="4">
    <source>
        <dbReference type="ARBA" id="ARBA00022884"/>
    </source>
</evidence>
<evidence type="ECO:0000256" key="8">
    <source>
        <dbReference type="RuleBase" id="RU364004"/>
    </source>
</evidence>
<keyword evidence="11" id="KW-1185">Reference proteome</keyword>
<evidence type="ECO:0000256" key="6">
    <source>
        <dbReference type="ARBA" id="ARBA00023274"/>
    </source>
</evidence>
<keyword evidence="3 8" id="KW-0698">rRNA processing</keyword>
<dbReference type="PANTHER" id="PTHR23237">
    <property type="entry name" value="NUCLEOLAR PROTEIN FAMILY A MEMBER 1 SNORNP PROTEIN GAR1"/>
    <property type="match status" value="1"/>
</dbReference>
<comment type="subunit">
    <text evidence="8">Component of the small nucleolar ribonucleoprotein particles containing H/ACA-type snoRNAs (H/ACA snoRNPs).</text>
</comment>
<dbReference type="GO" id="GO:0034513">
    <property type="term" value="F:box H/ACA snoRNA binding"/>
    <property type="evidence" value="ECO:0007669"/>
    <property type="project" value="TreeGrafter"/>
</dbReference>
<dbReference type="InterPro" id="IPR038664">
    <property type="entry name" value="Gar1/Naf1_Cbf5-bd_sf"/>
</dbReference>
<sequence>MSFRGAPRGRGGSFGGSRGGAGARSGRGGFQQSYGPPAAVLGPHISLRGIEMGSFVHACEGEMTSIGKVDEVLGPINQVFFTIKPQEGIVATSFKVGDKFYIGDFYQNPNHPQVHRNQSVQVVLQEVEYVEAVAEAEALPEVRQEVEEALVLEDEGVLGEEEEEEPSSLGEAAEGVIPISQDLALVGKDHNSSGRALR</sequence>
<comment type="subcellular location">
    <subcellularLocation>
        <location evidence="1 8">Nucleus</location>
        <location evidence="1 8">Nucleolus</location>
    </subcellularLocation>
</comment>
<evidence type="ECO:0000313" key="11">
    <source>
        <dbReference type="Proteomes" id="UP000664203"/>
    </source>
</evidence>
<dbReference type="InterPro" id="IPR009000">
    <property type="entry name" value="Transl_B-barrel_sf"/>
</dbReference>
<evidence type="ECO:0000256" key="3">
    <source>
        <dbReference type="ARBA" id="ARBA00022552"/>
    </source>
</evidence>
<name>A0A8H3IWC7_9LECA</name>
<dbReference type="GO" id="GO:0000454">
    <property type="term" value="P:snoRNA guided rRNA pseudouridine synthesis"/>
    <property type="evidence" value="ECO:0007669"/>
    <property type="project" value="TreeGrafter"/>
</dbReference>
<feature type="region of interest" description="Disordered" evidence="9">
    <location>
        <begin position="1"/>
        <end position="33"/>
    </location>
</feature>
<evidence type="ECO:0000256" key="5">
    <source>
        <dbReference type="ARBA" id="ARBA00023242"/>
    </source>
</evidence>
<feature type="compositionally biased region" description="Gly residues" evidence="9">
    <location>
        <begin position="8"/>
        <end position="29"/>
    </location>
</feature>
<proteinExistence type="inferred from homology"/>
<dbReference type="SUPFAM" id="SSF50447">
    <property type="entry name" value="Translation proteins"/>
    <property type="match status" value="1"/>
</dbReference>
<keyword evidence="5 8" id="KW-0539">Nucleus</keyword>
<reference evidence="10" key="1">
    <citation type="submission" date="2021-03" db="EMBL/GenBank/DDBJ databases">
        <authorList>
            <person name="Tagirdzhanova G."/>
        </authorList>
    </citation>
    <scope>NUCLEOTIDE SEQUENCE</scope>
</reference>
<dbReference type="Gene3D" id="2.40.10.230">
    <property type="entry name" value="Probable tRNA pseudouridine synthase domain"/>
    <property type="match status" value="1"/>
</dbReference>
<evidence type="ECO:0000256" key="9">
    <source>
        <dbReference type="SAM" id="MobiDB-lite"/>
    </source>
</evidence>